<dbReference type="PANTHER" id="PTHR37162">
    <property type="entry name" value="HAT FAMILY DIMERISATION DOMAINCONTAINING PROTEIN-RELATED"/>
    <property type="match status" value="1"/>
</dbReference>
<evidence type="ECO:0000259" key="3">
    <source>
        <dbReference type="Pfam" id="PF05699"/>
    </source>
</evidence>
<evidence type="ECO:0000313" key="4">
    <source>
        <dbReference type="EMBL" id="KAK6185854.1"/>
    </source>
</evidence>
<reference evidence="4 5" key="1">
    <citation type="submission" date="2024-01" db="EMBL/GenBank/DDBJ databases">
        <title>The genome of the rayed Mediterranean limpet Patella caerulea (Linnaeus, 1758).</title>
        <authorList>
            <person name="Anh-Thu Weber A."/>
            <person name="Halstead-Nussloch G."/>
        </authorList>
    </citation>
    <scope>NUCLEOTIDE SEQUENCE [LARGE SCALE GENOMIC DNA]</scope>
    <source>
        <strain evidence="4">AATW-2023a</strain>
        <tissue evidence="4">Whole specimen</tissue>
    </source>
</reference>
<dbReference type="GO" id="GO:0046983">
    <property type="term" value="F:protein dimerization activity"/>
    <property type="evidence" value="ECO:0007669"/>
    <property type="project" value="InterPro"/>
</dbReference>
<feature type="domain" description="HAT C-terminal dimerisation" evidence="3">
    <location>
        <begin position="648"/>
        <end position="711"/>
    </location>
</feature>
<evidence type="ECO:0000313" key="5">
    <source>
        <dbReference type="Proteomes" id="UP001347796"/>
    </source>
</evidence>
<dbReference type="PANTHER" id="PTHR37162:SF1">
    <property type="entry name" value="BED-TYPE DOMAIN-CONTAINING PROTEIN"/>
    <property type="match status" value="1"/>
</dbReference>
<name>A0AAN8K790_PATCE</name>
<evidence type="ECO:0000256" key="1">
    <source>
        <dbReference type="SAM" id="Coils"/>
    </source>
</evidence>
<dbReference type="InterPro" id="IPR012337">
    <property type="entry name" value="RNaseH-like_sf"/>
</dbReference>
<feature type="compositionally biased region" description="Polar residues" evidence="2">
    <location>
        <begin position="113"/>
        <end position="128"/>
    </location>
</feature>
<comment type="caution">
    <text evidence="4">The sequence shown here is derived from an EMBL/GenBank/DDBJ whole genome shotgun (WGS) entry which is preliminary data.</text>
</comment>
<keyword evidence="1" id="KW-0175">Coiled coil</keyword>
<dbReference type="InterPro" id="IPR008906">
    <property type="entry name" value="HATC_C_dom"/>
</dbReference>
<proteinExistence type="predicted"/>
<feature type="region of interest" description="Disordered" evidence="2">
    <location>
        <begin position="109"/>
        <end position="130"/>
    </location>
</feature>
<dbReference type="Pfam" id="PF05699">
    <property type="entry name" value="Dimer_Tnp_hAT"/>
    <property type="match status" value="1"/>
</dbReference>
<dbReference type="Proteomes" id="UP001347796">
    <property type="component" value="Unassembled WGS sequence"/>
</dbReference>
<gene>
    <name evidence="4" type="ORF">SNE40_008000</name>
</gene>
<sequence>MSIINRTDESRARQIDSGSKNKWRWDWLEREVDLTKDSGKKVCMNEFVRKIELPGKARCLWCSEEINYGGRGFTSFVRHCQSSKHTKAAQCRLTNYSLSSVFGGGFNSKDDNTYGQKPKNSSSSTPVNETRPVVPVVDRIATMQNIVLGVVAENNLAFHMGPTIIDVCKEFSKDPKSLAGLTMDRTSTSYKTTYGLAKSFDDETTHNIRNTFFSLNIDEATSDNHLRMLTMLVSYFHESKKEVVVEHLSSVSLVKVNSESIFKAIDDVFTSKNIPWENLVSVLMDSCNVMRGCKNGVEVRIRRDKAPHLVDIDGDSCHHIHNAAKAFCKPFDRYLEGLFTDIQNDFMWSADLKEALREICLILGITYTVPQKFVSHRWLSSYDASVGNMHLLDAFLVLYYAFLPKSDKTLYLSTLVAVYYNREINQISRQRLREIQSGISTKSMTEDGKKRKQRINQKIFIQKTNTVFLTNLYAAVMPLLKRYVCLFELKAPLIHKLHDEQLRLFKEFLVCFLKPEHTQKSPKELKEMIFTDEFTLSNKDLFLGRKATNLTRQSSSPVDLELVKRGYIECAKVMQTKLPLNSPTLKSFSAIDPTAFGHHVTMKRMRNLPQVVPVLNEDELTDFDSEIRNIQIDQNMLPALDSEGKCVRIDKWWSTIFDNQKYPALSKVVKAVLSCFHGPQVESSFSMMGDVIDNKSGRMTIKTFSAVQTVKYALKAKGQNSLEFFKRDDVLHDDVKVEFCKNVRGAYSLYKAKQEEKKKEKDEKEKQLQIKKQEVLSKKRNKELIAIAQEKAREAHMKKYLIVKKRKLGSGDIVIES</sequence>
<dbReference type="EMBL" id="JAZGQO010000006">
    <property type="protein sequence ID" value="KAK6185854.1"/>
    <property type="molecule type" value="Genomic_DNA"/>
</dbReference>
<dbReference type="SUPFAM" id="SSF53098">
    <property type="entry name" value="Ribonuclease H-like"/>
    <property type="match status" value="1"/>
</dbReference>
<keyword evidence="5" id="KW-1185">Reference proteome</keyword>
<accession>A0AAN8K790</accession>
<organism evidence="4 5">
    <name type="scientific">Patella caerulea</name>
    <name type="common">Rayed Mediterranean limpet</name>
    <dbReference type="NCBI Taxonomy" id="87958"/>
    <lineage>
        <taxon>Eukaryota</taxon>
        <taxon>Metazoa</taxon>
        <taxon>Spiralia</taxon>
        <taxon>Lophotrochozoa</taxon>
        <taxon>Mollusca</taxon>
        <taxon>Gastropoda</taxon>
        <taxon>Patellogastropoda</taxon>
        <taxon>Patelloidea</taxon>
        <taxon>Patellidae</taxon>
        <taxon>Patella</taxon>
    </lineage>
</organism>
<protein>
    <recommendedName>
        <fullName evidence="3">HAT C-terminal dimerisation domain-containing protein</fullName>
    </recommendedName>
</protein>
<feature type="coiled-coil region" evidence="1">
    <location>
        <begin position="747"/>
        <end position="781"/>
    </location>
</feature>
<evidence type="ECO:0000256" key="2">
    <source>
        <dbReference type="SAM" id="MobiDB-lite"/>
    </source>
</evidence>
<dbReference type="AlphaFoldDB" id="A0AAN8K790"/>